<name>A0A438JGS8_VITVI</name>
<gene>
    <name evidence="2" type="ORF">CK203_017755</name>
</gene>
<dbReference type="EMBL" id="QGNW01000042">
    <property type="protein sequence ID" value="RVX08150.1"/>
    <property type="molecule type" value="Genomic_DNA"/>
</dbReference>
<dbReference type="AlphaFoldDB" id="A0A438JGS8"/>
<organism evidence="2 3">
    <name type="scientific">Vitis vinifera</name>
    <name type="common">Grape</name>
    <dbReference type="NCBI Taxonomy" id="29760"/>
    <lineage>
        <taxon>Eukaryota</taxon>
        <taxon>Viridiplantae</taxon>
        <taxon>Streptophyta</taxon>
        <taxon>Embryophyta</taxon>
        <taxon>Tracheophyta</taxon>
        <taxon>Spermatophyta</taxon>
        <taxon>Magnoliopsida</taxon>
        <taxon>eudicotyledons</taxon>
        <taxon>Gunneridae</taxon>
        <taxon>Pentapetalae</taxon>
        <taxon>rosids</taxon>
        <taxon>Vitales</taxon>
        <taxon>Vitaceae</taxon>
        <taxon>Viteae</taxon>
        <taxon>Vitis</taxon>
    </lineage>
</organism>
<dbReference type="OrthoDB" id="1866990at2759"/>
<protein>
    <recommendedName>
        <fullName evidence="1">SAWADEE domain-containing protein</fullName>
    </recommendedName>
</protein>
<dbReference type="PANTHER" id="PTHR36384:SF1">
    <property type="entry name" value="SAWADEE PROTEIN"/>
    <property type="match status" value="1"/>
</dbReference>
<dbReference type="Pfam" id="PF16719">
    <property type="entry name" value="SAWADEE"/>
    <property type="match status" value="1"/>
</dbReference>
<dbReference type="PANTHER" id="PTHR36384">
    <property type="entry name" value="SAWADEE PROTEIN"/>
    <property type="match status" value="1"/>
</dbReference>
<reference evidence="2 3" key="1">
    <citation type="journal article" date="2018" name="PLoS Genet.">
        <title>Population sequencing reveals clonal diversity and ancestral inbreeding in the grapevine cultivar Chardonnay.</title>
        <authorList>
            <person name="Roach M.J."/>
            <person name="Johnson D.L."/>
            <person name="Bohlmann J."/>
            <person name="van Vuuren H.J."/>
            <person name="Jones S.J."/>
            <person name="Pretorius I.S."/>
            <person name="Schmidt S.A."/>
            <person name="Borneman A.R."/>
        </authorList>
    </citation>
    <scope>NUCLEOTIDE SEQUENCE [LARGE SCALE GENOMIC DNA]</scope>
    <source>
        <strain evidence="3">cv. Chardonnay</strain>
        <tissue evidence="2">Leaf</tissue>
    </source>
</reference>
<proteinExistence type="predicted"/>
<comment type="caution">
    <text evidence="2">The sequence shown here is derived from an EMBL/GenBank/DDBJ whole genome shotgun (WGS) entry which is preliminary data.</text>
</comment>
<evidence type="ECO:0000259" key="1">
    <source>
        <dbReference type="Pfam" id="PF16719"/>
    </source>
</evidence>
<evidence type="ECO:0000313" key="2">
    <source>
        <dbReference type="EMBL" id="RVX08150.1"/>
    </source>
</evidence>
<accession>A0A438JGS8</accession>
<evidence type="ECO:0000313" key="3">
    <source>
        <dbReference type="Proteomes" id="UP000288805"/>
    </source>
</evidence>
<sequence>MAPRKSTSTLSSQQFPLEFQADDDAWYAIRLLLHGKTLIIKYERFSADYDDFFKAAEFMNLDDVESFGWRFRKRMIFASTTPLWKRYNIKSTNFESGEEKCLCNFILNWQHGPNVGNLTSATVGHICLIQHSTGIDPKVASFQIKGQN</sequence>
<dbReference type="InterPro" id="IPR032001">
    <property type="entry name" value="SAWADEE_dom"/>
</dbReference>
<dbReference type="Proteomes" id="UP000288805">
    <property type="component" value="Unassembled WGS sequence"/>
</dbReference>
<dbReference type="GO" id="GO:0003682">
    <property type="term" value="F:chromatin binding"/>
    <property type="evidence" value="ECO:0007669"/>
    <property type="project" value="InterPro"/>
</dbReference>
<feature type="domain" description="SAWADEE" evidence="1">
    <location>
        <begin position="16"/>
        <end position="64"/>
    </location>
</feature>